<evidence type="ECO:0000313" key="4">
    <source>
        <dbReference type="Proteomes" id="UP000823486"/>
    </source>
</evidence>
<proteinExistence type="predicted"/>
<protein>
    <recommendedName>
        <fullName evidence="2">DUF1206 domain-containing protein</fullName>
    </recommendedName>
</protein>
<dbReference type="InterPro" id="IPR009597">
    <property type="entry name" value="DUF1206"/>
</dbReference>
<feature type="transmembrane region" description="Helical" evidence="1">
    <location>
        <begin position="114"/>
        <end position="136"/>
    </location>
</feature>
<gene>
    <name evidence="3" type="ORF">JOC77_002857</name>
</gene>
<feature type="transmembrane region" description="Helical" evidence="1">
    <location>
        <begin position="209"/>
        <end position="230"/>
    </location>
</feature>
<organism evidence="3 4">
    <name type="scientific">Peribacillus deserti</name>
    <dbReference type="NCBI Taxonomy" id="673318"/>
    <lineage>
        <taxon>Bacteria</taxon>
        <taxon>Bacillati</taxon>
        <taxon>Bacillota</taxon>
        <taxon>Bacilli</taxon>
        <taxon>Bacillales</taxon>
        <taxon>Bacillaceae</taxon>
        <taxon>Peribacillus</taxon>
    </lineage>
</organism>
<feature type="transmembrane region" description="Helical" evidence="1">
    <location>
        <begin position="250"/>
        <end position="268"/>
    </location>
</feature>
<evidence type="ECO:0000259" key="2">
    <source>
        <dbReference type="Pfam" id="PF06724"/>
    </source>
</evidence>
<evidence type="ECO:0000313" key="3">
    <source>
        <dbReference type="EMBL" id="MBM7693417.1"/>
    </source>
</evidence>
<keyword evidence="1" id="KW-0472">Membrane</keyword>
<dbReference type="RefSeq" id="WP_204544132.1">
    <property type="nucleotide sequence ID" value="NZ_JAFBFI010000012.1"/>
</dbReference>
<feature type="transmembrane region" description="Helical" evidence="1">
    <location>
        <begin position="33"/>
        <end position="56"/>
    </location>
</feature>
<dbReference type="EMBL" id="JAFBFI010000012">
    <property type="protein sequence ID" value="MBM7693417.1"/>
    <property type="molecule type" value="Genomic_DNA"/>
</dbReference>
<feature type="domain" description="DUF1206" evidence="2">
    <location>
        <begin position="114"/>
        <end position="181"/>
    </location>
</feature>
<keyword evidence="4" id="KW-1185">Reference proteome</keyword>
<accession>A0ABS2QJZ2</accession>
<name>A0ABS2QJZ2_9BACI</name>
<keyword evidence="1" id="KW-0812">Transmembrane</keyword>
<keyword evidence="1" id="KW-1133">Transmembrane helix</keyword>
<feature type="domain" description="DUF1206" evidence="2">
    <location>
        <begin position="31"/>
        <end position="95"/>
    </location>
</feature>
<sequence length="280" mass="30144">MINAEAKEAAKTQAKEVSHEIKPWIKKFARAGFMAKGTVFFLAGILSLLAACGIGSKAKGTSGVFASVVSKPYGEIIVWIIALGLVGYILWLFFQIINQQSQNKHGMKDIIKRIGYAISCGIYIGLAGRAFSLAAHAGNSGNTKQTWTEMLLSAEAGQWIIGLIGIGIFGCGMYEMYAGWSKGFLKQFDLAGMSENEVAVTKKAGMLGLTAKGIVFCFLGYFVVKMAVTVNPNNPKGLDGALEKMLHQAYGPWILGVTSIGLAIYGLYEVMKGKNKHIII</sequence>
<evidence type="ECO:0000256" key="1">
    <source>
        <dbReference type="SAM" id="Phobius"/>
    </source>
</evidence>
<feature type="transmembrane region" description="Helical" evidence="1">
    <location>
        <begin position="156"/>
        <end position="177"/>
    </location>
</feature>
<dbReference type="Pfam" id="PF06724">
    <property type="entry name" value="DUF1206"/>
    <property type="match status" value="3"/>
</dbReference>
<dbReference type="Proteomes" id="UP000823486">
    <property type="component" value="Unassembled WGS sequence"/>
</dbReference>
<feature type="transmembrane region" description="Helical" evidence="1">
    <location>
        <begin position="76"/>
        <end position="94"/>
    </location>
</feature>
<comment type="caution">
    <text evidence="3">The sequence shown here is derived from an EMBL/GenBank/DDBJ whole genome shotgun (WGS) entry which is preliminary data.</text>
</comment>
<feature type="domain" description="DUF1206" evidence="2">
    <location>
        <begin position="207"/>
        <end position="273"/>
    </location>
</feature>
<reference evidence="3 4" key="1">
    <citation type="submission" date="2021-01" db="EMBL/GenBank/DDBJ databases">
        <title>Genomic Encyclopedia of Type Strains, Phase IV (KMG-IV): sequencing the most valuable type-strain genomes for metagenomic binning, comparative biology and taxonomic classification.</title>
        <authorList>
            <person name="Goeker M."/>
        </authorList>
    </citation>
    <scope>NUCLEOTIDE SEQUENCE [LARGE SCALE GENOMIC DNA]</scope>
    <source>
        <strain evidence="3 4">DSM 105482</strain>
    </source>
</reference>